<dbReference type="RefSeq" id="WP_072326508.1">
    <property type="nucleotide sequence ID" value="NZ_FPJW01000008.1"/>
</dbReference>
<dbReference type="Pfam" id="PF01590">
    <property type="entry name" value="GAF"/>
    <property type="match status" value="1"/>
</dbReference>
<dbReference type="AlphaFoldDB" id="A0A1K1YEI0"/>
<dbReference type="Proteomes" id="UP000182350">
    <property type="component" value="Unassembled WGS sequence"/>
</dbReference>
<dbReference type="Gene3D" id="3.30.450.40">
    <property type="match status" value="1"/>
</dbReference>
<keyword evidence="3" id="KW-1185">Reference proteome</keyword>
<reference evidence="2 3" key="1">
    <citation type="submission" date="2016-11" db="EMBL/GenBank/DDBJ databases">
        <authorList>
            <person name="Jaros S."/>
            <person name="Januszkiewicz K."/>
            <person name="Wedrychowicz H."/>
        </authorList>
    </citation>
    <scope>NUCLEOTIDE SEQUENCE [LARGE SCALE GENOMIC DNA]</scope>
    <source>
        <strain evidence="2 3">DSM 21637</strain>
    </source>
</reference>
<evidence type="ECO:0000259" key="1">
    <source>
        <dbReference type="Pfam" id="PF01590"/>
    </source>
</evidence>
<protein>
    <submittedName>
        <fullName evidence="2">GAF domain-containing protein</fullName>
    </submittedName>
</protein>
<proteinExistence type="predicted"/>
<organism evidence="2 3">
    <name type="scientific">Marinospirillum alkaliphilum DSM 21637</name>
    <dbReference type="NCBI Taxonomy" id="1122209"/>
    <lineage>
        <taxon>Bacteria</taxon>
        <taxon>Pseudomonadati</taxon>
        <taxon>Pseudomonadota</taxon>
        <taxon>Gammaproteobacteria</taxon>
        <taxon>Oceanospirillales</taxon>
        <taxon>Oceanospirillaceae</taxon>
        <taxon>Marinospirillum</taxon>
    </lineage>
</organism>
<feature type="domain" description="GAF" evidence="1">
    <location>
        <begin position="24"/>
        <end position="145"/>
    </location>
</feature>
<sequence>MKSQHRLNIDHLTPWLGEVCAPSFRRVALNCKRLFNVPVAAVGLREDRHIRLFFSGESQQRLLVDDALCGLPLAIPAEQIVIPDLQQLPEELQPHLALALGVRSYAGVPVFAGRQLLGSLSIADHQPRQFDVREVQRLKDLAVWTGALLDLHL</sequence>
<gene>
    <name evidence="2" type="ORF">SAMN02745752_02197</name>
</gene>
<evidence type="ECO:0000313" key="3">
    <source>
        <dbReference type="Proteomes" id="UP000182350"/>
    </source>
</evidence>
<dbReference type="SUPFAM" id="SSF55781">
    <property type="entry name" value="GAF domain-like"/>
    <property type="match status" value="1"/>
</dbReference>
<dbReference type="EMBL" id="FPJW01000008">
    <property type="protein sequence ID" value="SFX60158.1"/>
    <property type="molecule type" value="Genomic_DNA"/>
</dbReference>
<name>A0A1K1YEI0_9GAMM</name>
<accession>A0A1K1YEI0</accession>
<dbReference type="STRING" id="1122209.SAMN02745752_02197"/>
<dbReference type="InterPro" id="IPR003018">
    <property type="entry name" value="GAF"/>
</dbReference>
<dbReference type="InterPro" id="IPR029016">
    <property type="entry name" value="GAF-like_dom_sf"/>
</dbReference>
<evidence type="ECO:0000313" key="2">
    <source>
        <dbReference type="EMBL" id="SFX60158.1"/>
    </source>
</evidence>